<evidence type="ECO:0000256" key="1">
    <source>
        <dbReference type="ARBA" id="ARBA00022490"/>
    </source>
</evidence>
<dbReference type="CDD" id="cd02503">
    <property type="entry name" value="MobA"/>
    <property type="match status" value="1"/>
</dbReference>
<sequence length="186" mass="20337">MQVTAVILAGGRGTRMGGIDKGLAPYQGTRMIDHVLLRLQAQVNTLLINANRNLDIYRQLGFPVIADFNQQFDGPLAGIQAGLHHLQDSEWLLTVPCDSPLLPLDLVQRLSEAVVSNRASIAIARSASGNHPVFSLLHRDLAKNLDAYLASGERRVSAWQARHPHVFVDFADDTAFTNINTLPGEP</sequence>
<dbReference type="PANTHER" id="PTHR19136">
    <property type="entry name" value="MOLYBDENUM COFACTOR GUANYLYLTRANSFERASE"/>
    <property type="match status" value="1"/>
</dbReference>
<evidence type="ECO:0000256" key="4">
    <source>
        <dbReference type="ARBA" id="ARBA00022741"/>
    </source>
</evidence>
<feature type="binding site" evidence="8">
    <location>
        <position position="67"/>
    </location>
    <ligand>
        <name>GTP</name>
        <dbReference type="ChEBI" id="CHEBI:37565"/>
    </ligand>
</feature>
<keyword evidence="7 8" id="KW-0501">Molybdenum cofactor biosynthesis</keyword>
<dbReference type="EC" id="2.7.7.77" evidence="8"/>
<dbReference type="EMBL" id="FNFX01000003">
    <property type="protein sequence ID" value="SDK55234.1"/>
    <property type="molecule type" value="Genomic_DNA"/>
</dbReference>
<dbReference type="AlphaFoldDB" id="A0A1G9CUX4"/>
<dbReference type="InterPro" id="IPR013482">
    <property type="entry name" value="Molybde_CF_guanTrfase"/>
</dbReference>
<evidence type="ECO:0000313" key="10">
    <source>
        <dbReference type="EMBL" id="SDK55234.1"/>
    </source>
</evidence>
<evidence type="ECO:0000256" key="5">
    <source>
        <dbReference type="ARBA" id="ARBA00022842"/>
    </source>
</evidence>
<keyword evidence="11" id="KW-1185">Reference proteome</keyword>
<evidence type="ECO:0000313" key="11">
    <source>
        <dbReference type="Proteomes" id="UP000198629"/>
    </source>
</evidence>
<keyword evidence="2 8" id="KW-0808">Transferase</keyword>
<dbReference type="HAMAP" id="MF_00316">
    <property type="entry name" value="MobA"/>
    <property type="match status" value="1"/>
</dbReference>
<name>A0A1G9CUX4_9PROT</name>
<comment type="subunit">
    <text evidence="8">Monomer.</text>
</comment>
<comment type="catalytic activity">
    <reaction evidence="8">
        <text>Mo-molybdopterin + GTP + H(+) = Mo-molybdopterin guanine dinucleotide + diphosphate</text>
        <dbReference type="Rhea" id="RHEA:34243"/>
        <dbReference type="ChEBI" id="CHEBI:15378"/>
        <dbReference type="ChEBI" id="CHEBI:33019"/>
        <dbReference type="ChEBI" id="CHEBI:37565"/>
        <dbReference type="ChEBI" id="CHEBI:71302"/>
        <dbReference type="ChEBI" id="CHEBI:71310"/>
        <dbReference type="EC" id="2.7.7.77"/>
    </reaction>
</comment>
<evidence type="ECO:0000256" key="2">
    <source>
        <dbReference type="ARBA" id="ARBA00022679"/>
    </source>
</evidence>
<comment type="subcellular location">
    <subcellularLocation>
        <location evidence="8">Cytoplasm</location>
    </subcellularLocation>
</comment>
<accession>A0A1G9CUX4</accession>
<evidence type="ECO:0000256" key="6">
    <source>
        <dbReference type="ARBA" id="ARBA00023134"/>
    </source>
</evidence>
<dbReference type="PANTHER" id="PTHR19136:SF81">
    <property type="entry name" value="MOLYBDENUM COFACTOR GUANYLYLTRANSFERASE"/>
    <property type="match status" value="1"/>
</dbReference>
<comment type="function">
    <text evidence="8">Transfers a GMP moiety from GTP to Mo-molybdopterin (Mo-MPT) cofactor (Moco or molybdenum cofactor) to form Mo-molybdopterin guanine dinucleotide (Mo-MGD) cofactor.</text>
</comment>
<dbReference type="Gene3D" id="3.90.550.10">
    <property type="entry name" value="Spore Coat Polysaccharide Biosynthesis Protein SpsA, Chain A"/>
    <property type="match status" value="1"/>
</dbReference>
<keyword evidence="6 8" id="KW-0342">GTP-binding</keyword>
<dbReference type="RefSeq" id="WP_091471645.1">
    <property type="nucleotide sequence ID" value="NZ_FNFX01000003.1"/>
</dbReference>
<organism evidence="10 11">
    <name type="scientific">Methylophilus rhizosphaerae</name>
    <dbReference type="NCBI Taxonomy" id="492660"/>
    <lineage>
        <taxon>Bacteria</taxon>
        <taxon>Pseudomonadati</taxon>
        <taxon>Pseudomonadota</taxon>
        <taxon>Betaproteobacteria</taxon>
        <taxon>Nitrosomonadales</taxon>
        <taxon>Methylophilaceae</taxon>
        <taxon>Methylophilus</taxon>
    </lineage>
</organism>
<dbReference type="GO" id="GO:0005737">
    <property type="term" value="C:cytoplasm"/>
    <property type="evidence" value="ECO:0007669"/>
    <property type="project" value="UniProtKB-SubCell"/>
</dbReference>
<feature type="binding site" evidence="8">
    <location>
        <position position="49"/>
    </location>
    <ligand>
        <name>GTP</name>
        <dbReference type="ChEBI" id="CHEBI:37565"/>
    </ligand>
</feature>
<feature type="binding site" evidence="8">
    <location>
        <begin position="8"/>
        <end position="10"/>
    </location>
    <ligand>
        <name>GTP</name>
        <dbReference type="ChEBI" id="CHEBI:37565"/>
    </ligand>
</feature>
<feature type="binding site" evidence="8">
    <location>
        <position position="98"/>
    </location>
    <ligand>
        <name>Mg(2+)</name>
        <dbReference type="ChEBI" id="CHEBI:18420"/>
    </ligand>
</feature>
<comment type="cofactor">
    <cofactor evidence="8">
        <name>Mg(2+)</name>
        <dbReference type="ChEBI" id="CHEBI:18420"/>
    </cofactor>
</comment>
<protein>
    <recommendedName>
        <fullName evidence="8">Molybdenum cofactor guanylyltransferase</fullName>
        <shortName evidence="8">MoCo guanylyltransferase</shortName>
        <ecNumber evidence="8">2.7.7.77</ecNumber>
    </recommendedName>
    <alternativeName>
        <fullName evidence="8">GTP:molybdopterin guanylyltransferase</fullName>
    </alternativeName>
    <alternativeName>
        <fullName evidence="8">Mo-MPT guanylyltransferase</fullName>
    </alternativeName>
    <alternativeName>
        <fullName evidence="8">Molybdopterin guanylyltransferase</fullName>
    </alternativeName>
    <alternativeName>
        <fullName evidence="8">Molybdopterin-guanine dinucleotide synthase</fullName>
        <shortName evidence="8">MGD synthase</shortName>
    </alternativeName>
</protein>
<evidence type="ECO:0000256" key="8">
    <source>
        <dbReference type="HAMAP-Rule" id="MF_00316"/>
    </source>
</evidence>
<dbReference type="InterPro" id="IPR025877">
    <property type="entry name" value="MobA-like_NTP_Trfase"/>
</dbReference>
<dbReference type="Pfam" id="PF12804">
    <property type="entry name" value="NTP_transf_3"/>
    <property type="match status" value="1"/>
</dbReference>
<evidence type="ECO:0000256" key="3">
    <source>
        <dbReference type="ARBA" id="ARBA00022723"/>
    </source>
</evidence>
<comment type="similarity">
    <text evidence="8">Belongs to the MobA family.</text>
</comment>
<keyword evidence="3 8" id="KW-0479">Metal-binding</keyword>
<feature type="domain" description="MobA-like NTP transferase" evidence="9">
    <location>
        <begin position="5"/>
        <end position="160"/>
    </location>
</feature>
<keyword evidence="5 8" id="KW-0460">Magnesium</keyword>
<feature type="binding site" evidence="8">
    <location>
        <position position="21"/>
    </location>
    <ligand>
        <name>GTP</name>
        <dbReference type="ChEBI" id="CHEBI:37565"/>
    </ligand>
</feature>
<dbReference type="NCBIfam" id="TIGR02665">
    <property type="entry name" value="molyb_mobA"/>
    <property type="match status" value="1"/>
</dbReference>
<evidence type="ECO:0000259" key="9">
    <source>
        <dbReference type="Pfam" id="PF12804"/>
    </source>
</evidence>
<dbReference type="GO" id="GO:1902758">
    <property type="term" value="P:bis(molybdopterin guanine dinucleotide)molybdenum biosynthetic process"/>
    <property type="evidence" value="ECO:0007669"/>
    <property type="project" value="TreeGrafter"/>
</dbReference>
<keyword evidence="4 8" id="KW-0547">Nucleotide-binding</keyword>
<dbReference type="STRING" id="492660.SAMN05192566_1628"/>
<evidence type="ECO:0000256" key="7">
    <source>
        <dbReference type="ARBA" id="ARBA00023150"/>
    </source>
</evidence>
<dbReference type="InterPro" id="IPR029044">
    <property type="entry name" value="Nucleotide-diphossugar_trans"/>
</dbReference>
<reference evidence="11" key="1">
    <citation type="submission" date="2016-10" db="EMBL/GenBank/DDBJ databases">
        <authorList>
            <person name="Varghese N."/>
            <person name="Submissions S."/>
        </authorList>
    </citation>
    <scope>NUCLEOTIDE SEQUENCE [LARGE SCALE GENOMIC DNA]</scope>
    <source>
        <strain evidence="11">CBMB127</strain>
    </source>
</reference>
<dbReference type="GO" id="GO:0061603">
    <property type="term" value="F:molybdenum cofactor guanylyltransferase activity"/>
    <property type="evidence" value="ECO:0007669"/>
    <property type="project" value="UniProtKB-EC"/>
</dbReference>
<dbReference type="Proteomes" id="UP000198629">
    <property type="component" value="Unassembled WGS sequence"/>
</dbReference>
<dbReference type="OrthoDB" id="9788394at2"/>
<feature type="binding site" evidence="8">
    <location>
        <position position="98"/>
    </location>
    <ligand>
        <name>GTP</name>
        <dbReference type="ChEBI" id="CHEBI:37565"/>
    </ligand>
</feature>
<dbReference type="SUPFAM" id="SSF53448">
    <property type="entry name" value="Nucleotide-diphospho-sugar transferases"/>
    <property type="match status" value="1"/>
</dbReference>
<dbReference type="GO" id="GO:0005525">
    <property type="term" value="F:GTP binding"/>
    <property type="evidence" value="ECO:0007669"/>
    <property type="project" value="UniProtKB-UniRule"/>
</dbReference>
<dbReference type="GO" id="GO:0046872">
    <property type="term" value="F:metal ion binding"/>
    <property type="evidence" value="ECO:0007669"/>
    <property type="project" value="UniProtKB-KW"/>
</dbReference>
<comment type="domain">
    <text evidence="8">The N-terminal domain determines nucleotide recognition and specific binding, while the C-terminal domain determines the specific binding to the target protein.</text>
</comment>
<gene>
    <name evidence="8" type="primary">mobA</name>
    <name evidence="10" type="ORF">SAMN05192566_1628</name>
</gene>
<proteinExistence type="inferred from homology"/>
<keyword evidence="1 8" id="KW-0963">Cytoplasm</keyword>